<dbReference type="Proteomes" id="UP000028545">
    <property type="component" value="Unassembled WGS sequence"/>
</dbReference>
<keyword evidence="3" id="KW-1185">Reference proteome</keyword>
<dbReference type="OrthoDB" id="4484384at2759"/>
<accession>A0A084G0P7</accession>
<organism evidence="2 3">
    <name type="scientific">Pseudallescheria apiosperma</name>
    <name type="common">Scedosporium apiospermum</name>
    <dbReference type="NCBI Taxonomy" id="563466"/>
    <lineage>
        <taxon>Eukaryota</taxon>
        <taxon>Fungi</taxon>
        <taxon>Dikarya</taxon>
        <taxon>Ascomycota</taxon>
        <taxon>Pezizomycotina</taxon>
        <taxon>Sordariomycetes</taxon>
        <taxon>Hypocreomycetidae</taxon>
        <taxon>Microascales</taxon>
        <taxon>Microascaceae</taxon>
        <taxon>Scedosporium</taxon>
    </lineage>
</organism>
<feature type="chain" id="PRO_5001775199" evidence="1">
    <location>
        <begin position="20"/>
        <end position="101"/>
    </location>
</feature>
<evidence type="ECO:0000256" key="1">
    <source>
        <dbReference type="SAM" id="SignalP"/>
    </source>
</evidence>
<feature type="signal peptide" evidence="1">
    <location>
        <begin position="1"/>
        <end position="19"/>
    </location>
</feature>
<comment type="caution">
    <text evidence="2">The sequence shown here is derived from an EMBL/GenBank/DDBJ whole genome shotgun (WGS) entry which is preliminary data.</text>
</comment>
<dbReference type="EMBL" id="JOWA01000112">
    <property type="protein sequence ID" value="KEZ40909.1"/>
    <property type="molecule type" value="Genomic_DNA"/>
</dbReference>
<dbReference type="AlphaFoldDB" id="A0A084G0P7"/>
<dbReference type="KEGG" id="sapo:SAPIO_CDS7909"/>
<reference evidence="2 3" key="1">
    <citation type="journal article" date="2014" name="Genome Announc.">
        <title>Draft genome sequence of the pathogenic fungus Scedosporium apiospermum.</title>
        <authorList>
            <person name="Vandeputte P."/>
            <person name="Ghamrawi S."/>
            <person name="Rechenmann M."/>
            <person name="Iltis A."/>
            <person name="Giraud S."/>
            <person name="Fleury M."/>
            <person name="Thornton C."/>
            <person name="Delhaes L."/>
            <person name="Meyer W."/>
            <person name="Papon N."/>
            <person name="Bouchara J.P."/>
        </authorList>
    </citation>
    <scope>NUCLEOTIDE SEQUENCE [LARGE SCALE GENOMIC DNA]</scope>
    <source>
        <strain evidence="2 3">IHEM 14462</strain>
    </source>
</reference>
<proteinExistence type="predicted"/>
<dbReference type="HOGENOM" id="CLU_2293294_0_0_1"/>
<name>A0A084G0P7_PSEDA</name>
<dbReference type="RefSeq" id="XP_016640708.1">
    <property type="nucleotide sequence ID" value="XM_016789677.1"/>
</dbReference>
<protein>
    <submittedName>
        <fullName evidence="2">Uncharacterized protein</fullName>
    </submittedName>
</protein>
<evidence type="ECO:0000313" key="3">
    <source>
        <dbReference type="Proteomes" id="UP000028545"/>
    </source>
</evidence>
<sequence>MRLLNAIVAISVMTGWAAAIPVDIAPSASGATSPNIPLVPLILSKRKAPHKRWWRIFDSGCTQIGGETKLGTAKFVPLTSKLPYTIELYITGSTNIPEGYF</sequence>
<gene>
    <name evidence="2" type="ORF">SAPIO_CDS7909</name>
</gene>
<evidence type="ECO:0000313" key="2">
    <source>
        <dbReference type="EMBL" id="KEZ40909.1"/>
    </source>
</evidence>
<keyword evidence="1" id="KW-0732">Signal</keyword>
<dbReference type="VEuPathDB" id="FungiDB:SAPIO_CDS7909"/>
<dbReference type="GeneID" id="27726981"/>